<dbReference type="OrthoDB" id="9785602at2"/>
<dbReference type="eggNOG" id="COG1670">
    <property type="taxonomic scope" value="Bacteria"/>
</dbReference>
<keyword evidence="2" id="KW-0012">Acyltransferase</keyword>
<organism evidence="5 6">
    <name type="scientific">Clostridium saccharoperbutylacetonicum N1-4(HMT)</name>
    <dbReference type="NCBI Taxonomy" id="931276"/>
    <lineage>
        <taxon>Bacteria</taxon>
        <taxon>Bacillati</taxon>
        <taxon>Bacillota</taxon>
        <taxon>Clostridia</taxon>
        <taxon>Eubacteriales</taxon>
        <taxon>Clostridiaceae</taxon>
        <taxon>Clostridium</taxon>
    </lineage>
</organism>
<evidence type="ECO:0000256" key="1">
    <source>
        <dbReference type="ARBA" id="ARBA00022679"/>
    </source>
</evidence>
<evidence type="ECO:0000313" key="5">
    <source>
        <dbReference type="EMBL" id="AGF56967.1"/>
    </source>
</evidence>
<dbReference type="Pfam" id="PF13302">
    <property type="entry name" value="Acetyltransf_3"/>
    <property type="match status" value="1"/>
</dbReference>
<keyword evidence="6" id="KW-1185">Reference proteome</keyword>
<dbReference type="AlphaFoldDB" id="M1N049"/>
<feature type="domain" description="N-acetyltransferase" evidence="4">
    <location>
        <begin position="15"/>
        <end position="154"/>
    </location>
</feature>
<gene>
    <name evidence="5" type="ORF">Cspa_c32060</name>
</gene>
<dbReference type="PANTHER" id="PTHR43792">
    <property type="entry name" value="GNAT FAMILY, PUTATIVE (AFU_ORTHOLOGUE AFUA_3G00765)-RELATED-RELATED"/>
    <property type="match status" value="1"/>
</dbReference>
<keyword evidence="5" id="KW-0687">Ribonucleoprotein</keyword>
<evidence type="ECO:0000313" key="6">
    <source>
        <dbReference type="Proteomes" id="UP000011728"/>
    </source>
</evidence>
<dbReference type="GO" id="GO:0005840">
    <property type="term" value="C:ribosome"/>
    <property type="evidence" value="ECO:0007669"/>
    <property type="project" value="UniProtKB-KW"/>
</dbReference>
<dbReference type="EMBL" id="CP004121">
    <property type="protein sequence ID" value="AGF56967.1"/>
    <property type="molecule type" value="Genomic_DNA"/>
</dbReference>
<dbReference type="PATRIC" id="fig|931276.5.peg.3228"/>
<dbReference type="PANTHER" id="PTHR43792:SF8">
    <property type="entry name" value="[RIBOSOMAL PROTEIN US5]-ALANINE N-ACETYLTRANSFERASE"/>
    <property type="match status" value="1"/>
</dbReference>
<reference evidence="5 6" key="1">
    <citation type="submission" date="2013-02" db="EMBL/GenBank/DDBJ databases">
        <title>Genome sequence of Clostridium saccharoperbutylacetonicum N1-4(HMT).</title>
        <authorList>
            <person name="Poehlein A."/>
            <person name="Daniel R."/>
        </authorList>
    </citation>
    <scope>NUCLEOTIDE SEQUENCE [LARGE SCALE GENOMIC DNA]</scope>
    <source>
        <strain evidence="6">N1-4(HMT)</strain>
    </source>
</reference>
<evidence type="ECO:0000256" key="2">
    <source>
        <dbReference type="ARBA" id="ARBA00023315"/>
    </source>
</evidence>
<dbReference type="GO" id="GO:0016747">
    <property type="term" value="F:acyltransferase activity, transferring groups other than amino-acyl groups"/>
    <property type="evidence" value="ECO:0007669"/>
    <property type="project" value="InterPro"/>
</dbReference>
<name>M1N049_9CLOT</name>
<dbReference type="STRING" id="36745.CLSAP_30130"/>
<dbReference type="InterPro" id="IPR000182">
    <property type="entry name" value="GNAT_dom"/>
</dbReference>
<dbReference type="RefSeq" id="WP_015393285.1">
    <property type="nucleotide sequence ID" value="NC_020291.1"/>
</dbReference>
<dbReference type="InterPro" id="IPR051531">
    <property type="entry name" value="N-acetyltransferase"/>
</dbReference>
<protein>
    <submittedName>
        <fullName evidence="5">Acetyltransferase, ribosomal protein N-acetylase</fullName>
    </submittedName>
</protein>
<proteinExistence type="inferred from homology"/>
<dbReference type="KEGG" id="csr:Cspa_c32060"/>
<comment type="similarity">
    <text evidence="3">Belongs to the acetyltransferase family. RimJ subfamily.</text>
</comment>
<keyword evidence="5" id="KW-0689">Ribosomal protein</keyword>
<dbReference type="Gene3D" id="3.40.630.30">
    <property type="match status" value="1"/>
</dbReference>
<dbReference type="Proteomes" id="UP000011728">
    <property type="component" value="Chromosome"/>
</dbReference>
<dbReference type="SUPFAM" id="SSF55729">
    <property type="entry name" value="Acyl-CoA N-acyltransferases (Nat)"/>
    <property type="match status" value="1"/>
</dbReference>
<dbReference type="HOGENOM" id="CLU_013985_3_6_9"/>
<keyword evidence="1 5" id="KW-0808">Transferase</keyword>
<sequence length="208" mass="24560">MLNHKGTQIIETTKFILRPFRVYDIFDMYYNWASDKEVTKYLTWEKHDSINKTKVVISIWKTAYQSLEYYNWAIEDKSTGSVIGSINLMNLDNFNENCEVGFCIGKEFWNKGIMTEVLNTVLDFAFMEINFYRITARRHINNLASGMVLKKCNFVYEGILRKIVKNNLGVFVDCKYYSIIKPEYIELEKAGNEKKSYREIKDLINNLN</sequence>
<accession>M1N049</accession>
<dbReference type="InterPro" id="IPR016181">
    <property type="entry name" value="Acyl_CoA_acyltransferase"/>
</dbReference>
<evidence type="ECO:0000256" key="3">
    <source>
        <dbReference type="ARBA" id="ARBA00038502"/>
    </source>
</evidence>
<evidence type="ECO:0000259" key="4">
    <source>
        <dbReference type="Pfam" id="PF13302"/>
    </source>
</evidence>